<evidence type="ECO:0000256" key="1">
    <source>
        <dbReference type="ARBA" id="ARBA00022723"/>
    </source>
</evidence>
<dbReference type="HOGENOM" id="CLU_148688_0_0_5"/>
<dbReference type="Pfam" id="PF00449">
    <property type="entry name" value="Urease_alpha"/>
    <property type="match status" value="1"/>
</dbReference>
<dbReference type="eggNOG" id="COG0804">
    <property type="taxonomic scope" value="Bacteria"/>
</dbReference>
<evidence type="ECO:0000256" key="3">
    <source>
        <dbReference type="ARBA" id="ARBA00047778"/>
    </source>
</evidence>
<dbReference type="PANTHER" id="PTHR33569">
    <property type="entry name" value="UREASE"/>
    <property type="match status" value="1"/>
</dbReference>
<evidence type="ECO:0000256" key="4">
    <source>
        <dbReference type="SAM" id="MobiDB-lite"/>
    </source>
</evidence>
<feature type="compositionally biased region" description="Basic and acidic residues" evidence="4">
    <location>
        <begin position="128"/>
        <end position="146"/>
    </location>
</feature>
<proteinExistence type="predicted"/>
<dbReference type="SUPFAM" id="SSF51338">
    <property type="entry name" value="Composite domain of metallo-dependent hydrolases"/>
    <property type="match status" value="1"/>
</dbReference>
<dbReference type="EC" id="3.5.1.5" evidence="6"/>
<evidence type="ECO:0000259" key="5">
    <source>
        <dbReference type="Pfam" id="PF00449"/>
    </source>
</evidence>
<evidence type="ECO:0000313" key="6">
    <source>
        <dbReference type="EMBL" id="EPX75945.1"/>
    </source>
</evidence>
<dbReference type="AlphaFoldDB" id="S9RCT9"/>
<dbReference type="InterPro" id="IPR050069">
    <property type="entry name" value="Urease_subunit"/>
</dbReference>
<evidence type="ECO:0000313" key="7">
    <source>
        <dbReference type="Proteomes" id="UP000015347"/>
    </source>
</evidence>
<keyword evidence="7" id="KW-1185">Reference proteome</keyword>
<dbReference type="InterPro" id="IPR011612">
    <property type="entry name" value="Urease_alpha_N_dom"/>
</dbReference>
<feature type="region of interest" description="Disordered" evidence="4">
    <location>
        <begin position="110"/>
        <end position="146"/>
    </location>
</feature>
<keyword evidence="2 6" id="KW-0378">Hydrolase</keyword>
<dbReference type="EMBL" id="APVH01000064">
    <property type="protein sequence ID" value="EPX75945.1"/>
    <property type="molecule type" value="Genomic_DNA"/>
</dbReference>
<protein>
    <submittedName>
        <fullName evidence="6">Urease alpha subunit</fullName>
        <ecNumber evidence="6">3.5.1.5</ecNumber>
    </submittedName>
</protein>
<dbReference type="PANTHER" id="PTHR33569:SF1">
    <property type="entry name" value="UREASE"/>
    <property type="match status" value="1"/>
</dbReference>
<dbReference type="GO" id="GO:0009039">
    <property type="term" value="F:urease activity"/>
    <property type="evidence" value="ECO:0007669"/>
    <property type="project" value="UniProtKB-EC"/>
</dbReference>
<evidence type="ECO:0000256" key="2">
    <source>
        <dbReference type="ARBA" id="ARBA00022801"/>
    </source>
</evidence>
<sequence length="146" mass="15300">MPATISRADYAAMFGPTKGDKVRLADTDLVIEVERDLTAEAVGQAAGGNAPVYGEEVKFGGGKVIRDGMGQSQATRADGAMDTVITNALIVDATGIYKADVGLKDGRIARIGKAGNPDHPAGRRHHRGPGDRGHRGRGQDPDRRGL</sequence>
<dbReference type="InterPro" id="IPR011059">
    <property type="entry name" value="Metal-dep_hydrolase_composite"/>
</dbReference>
<dbReference type="GO" id="GO:0046872">
    <property type="term" value="F:metal ion binding"/>
    <property type="evidence" value="ECO:0007669"/>
    <property type="project" value="UniProtKB-KW"/>
</dbReference>
<organism evidence="6 7">
    <name type="scientific">Salipiger mucosus DSM 16094</name>
    <dbReference type="NCBI Taxonomy" id="1123237"/>
    <lineage>
        <taxon>Bacteria</taxon>
        <taxon>Pseudomonadati</taxon>
        <taxon>Pseudomonadota</taxon>
        <taxon>Alphaproteobacteria</taxon>
        <taxon>Rhodobacterales</taxon>
        <taxon>Roseobacteraceae</taxon>
        <taxon>Salipiger</taxon>
    </lineage>
</organism>
<reference evidence="7" key="1">
    <citation type="journal article" date="2014" name="Stand. Genomic Sci.">
        <title>Genome sequence of the exopolysaccharide-producing Salipiger mucosus type strain (DSM 16094(T)), a moderately halophilic member of the Roseobacter clade.</title>
        <authorList>
            <person name="Riedel T."/>
            <person name="Spring S."/>
            <person name="Fiebig A."/>
            <person name="Petersen J."/>
            <person name="Kyrpides N.C."/>
            <person name="Goker M."/>
            <person name="Klenk H.P."/>
        </authorList>
    </citation>
    <scope>NUCLEOTIDE SEQUENCE [LARGE SCALE GENOMIC DNA]</scope>
    <source>
        <strain evidence="7">DSM 16094</strain>
    </source>
</reference>
<comment type="caution">
    <text evidence="6">The sequence shown here is derived from an EMBL/GenBank/DDBJ whole genome shotgun (WGS) entry which is preliminary data.</text>
</comment>
<keyword evidence="1" id="KW-0479">Metal-binding</keyword>
<dbReference type="Gene3D" id="2.30.40.10">
    <property type="entry name" value="Urease, subunit C, domain 1"/>
    <property type="match status" value="1"/>
</dbReference>
<name>S9RCT9_9RHOB</name>
<dbReference type="Proteomes" id="UP000015347">
    <property type="component" value="Unassembled WGS sequence"/>
</dbReference>
<gene>
    <name evidence="6" type="ORF">Salmuc_02341</name>
</gene>
<comment type="catalytic activity">
    <reaction evidence="3">
        <text>urea + 2 H2O + H(+) = hydrogencarbonate + 2 NH4(+)</text>
        <dbReference type="Rhea" id="RHEA:20557"/>
        <dbReference type="ChEBI" id="CHEBI:15377"/>
        <dbReference type="ChEBI" id="CHEBI:15378"/>
        <dbReference type="ChEBI" id="CHEBI:16199"/>
        <dbReference type="ChEBI" id="CHEBI:17544"/>
        <dbReference type="ChEBI" id="CHEBI:28938"/>
        <dbReference type="EC" id="3.5.1.5"/>
    </reaction>
</comment>
<accession>S9RCT9</accession>
<feature type="domain" description="Urease alpha-subunit N-terminal" evidence="5">
    <location>
        <begin position="4"/>
        <end position="120"/>
    </location>
</feature>
<dbReference type="STRING" id="1123237.Salmuc_02341"/>
<dbReference type="MEROPS" id="M38.982"/>